<evidence type="ECO:0000313" key="2">
    <source>
        <dbReference type="Proteomes" id="UP001345963"/>
    </source>
</evidence>
<comment type="caution">
    <text evidence="1">The sequence shown here is derived from an EMBL/GenBank/DDBJ whole genome shotgun (WGS) entry which is preliminary data.</text>
</comment>
<name>A0ABU7CCX5_9TELE</name>
<dbReference type="EMBL" id="JAHUTI010085270">
    <property type="protein sequence ID" value="MED6259649.1"/>
    <property type="molecule type" value="Genomic_DNA"/>
</dbReference>
<keyword evidence="2" id="KW-1185">Reference proteome</keyword>
<accession>A0ABU7CCX5</accession>
<protein>
    <submittedName>
        <fullName evidence="1">Uncharacterized protein</fullName>
    </submittedName>
</protein>
<evidence type="ECO:0000313" key="1">
    <source>
        <dbReference type="EMBL" id="MED6259649.1"/>
    </source>
</evidence>
<dbReference type="Proteomes" id="UP001345963">
    <property type="component" value="Unassembled WGS sequence"/>
</dbReference>
<organism evidence="1 2">
    <name type="scientific">Ataeniobius toweri</name>
    <dbReference type="NCBI Taxonomy" id="208326"/>
    <lineage>
        <taxon>Eukaryota</taxon>
        <taxon>Metazoa</taxon>
        <taxon>Chordata</taxon>
        <taxon>Craniata</taxon>
        <taxon>Vertebrata</taxon>
        <taxon>Euteleostomi</taxon>
        <taxon>Actinopterygii</taxon>
        <taxon>Neopterygii</taxon>
        <taxon>Teleostei</taxon>
        <taxon>Neoteleostei</taxon>
        <taxon>Acanthomorphata</taxon>
        <taxon>Ovalentaria</taxon>
        <taxon>Atherinomorphae</taxon>
        <taxon>Cyprinodontiformes</taxon>
        <taxon>Goodeidae</taxon>
        <taxon>Ataeniobius</taxon>
    </lineage>
</organism>
<gene>
    <name evidence="1" type="ORF">ATANTOWER_027188</name>
</gene>
<proteinExistence type="predicted"/>
<sequence>MFHQHSMGFNSAECFLSLTSRCESPLFHFSSCKLVTKRYQTTDGSFSFSVSPGHKAVFLAVLQRDLHKAELLIASLQGACLDSGSHPFFLKKKKRQKSQKQQQKGFFPMLDLPCGVCQTKEDPLIWSQQGFSSKLTQKFCQEHSVLPL</sequence>
<reference evidence="1 2" key="1">
    <citation type="submission" date="2021-07" db="EMBL/GenBank/DDBJ databases">
        <authorList>
            <person name="Palmer J.M."/>
        </authorList>
    </citation>
    <scope>NUCLEOTIDE SEQUENCE [LARGE SCALE GENOMIC DNA]</scope>
    <source>
        <strain evidence="1 2">AT_MEX2019</strain>
        <tissue evidence="1">Muscle</tissue>
    </source>
</reference>